<name>A0A0G1V1Z2_9BACT</name>
<accession>A0A0G1V1Z2</accession>
<dbReference type="AlphaFoldDB" id="A0A0G1V1Z2"/>
<dbReference type="Proteomes" id="UP000034637">
    <property type="component" value="Unassembled WGS sequence"/>
</dbReference>
<protein>
    <submittedName>
        <fullName evidence="1">Uncharacterized protein</fullName>
    </submittedName>
</protein>
<reference evidence="1 2" key="1">
    <citation type="journal article" date="2015" name="Nature">
        <title>rRNA introns, odd ribosomes, and small enigmatic genomes across a large radiation of phyla.</title>
        <authorList>
            <person name="Brown C.T."/>
            <person name="Hug L.A."/>
            <person name="Thomas B.C."/>
            <person name="Sharon I."/>
            <person name="Castelle C.J."/>
            <person name="Singh A."/>
            <person name="Wilkins M.J."/>
            <person name="Williams K.H."/>
            <person name="Banfield J.F."/>
        </authorList>
    </citation>
    <scope>NUCLEOTIDE SEQUENCE [LARGE SCALE GENOMIC DNA]</scope>
</reference>
<feature type="non-terminal residue" evidence="1">
    <location>
        <position position="1"/>
    </location>
</feature>
<gene>
    <name evidence="1" type="ORF">UY33_C0010G0029</name>
</gene>
<comment type="caution">
    <text evidence="1">The sequence shown here is derived from an EMBL/GenBank/DDBJ whole genome shotgun (WGS) entry which is preliminary data.</text>
</comment>
<dbReference type="EMBL" id="LCPP01000010">
    <property type="protein sequence ID" value="KKW00508.1"/>
    <property type="molecule type" value="Genomic_DNA"/>
</dbReference>
<evidence type="ECO:0000313" key="2">
    <source>
        <dbReference type="Proteomes" id="UP000034637"/>
    </source>
</evidence>
<evidence type="ECO:0000313" key="1">
    <source>
        <dbReference type="EMBL" id="KKW00508.1"/>
    </source>
</evidence>
<organism evidence="1 2">
    <name type="scientific">Candidatus Amesbacteria bacterium GW2011_GWA1_48_9</name>
    <dbReference type="NCBI Taxonomy" id="1618355"/>
    <lineage>
        <taxon>Bacteria</taxon>
        <taxon>Candidatus Amesiibacteriota</taxon>
    </lineage>
</organism>
<sequence length="54" mass="6151">IKSIQKISSLIKQIDLIDKFGDKLTLRLTFHSASRQLSSEDIAPLREKILQINS</sequence>
<proteinExistence type="predicted"/>